<proteinExistence type="predicted"/>
<evidence type="ECO:0000313" key="3">
    <source>
        <dbReference type="EMBL" id="CAH0378811.1"/>
    </source>
</evidence>
<comment type="caution">
    <text evidence="3">The sequence shown here is derived from an EMBL/GenBank/DDBJ whole genome shotgun (WGS) entry which is preliminary data.</text>
</comment>
<name>A0A8J2SWP2_9STRA</name>
<protein>
    <recommendedName>
        <fullName evidence="2">PH domain-containing protein</fullName>
    </recommendedName>
</protein>
<feature type="transmembrane region" description="Helical" evidence="1">
    <location>
        <begin position="170"/>
        <end position="189"/>
    </location>
</feature>
<dbReference type="Proteomes" id="UP000789595">
    <property type="component" value="Unassembled WGS sequence"/>
</dbReference>
<accession>A0A8J2SWP2</accession>
<sequence length="530" mass="57499">MMATPRAHDEEPVELVAKGTLHKKRGGLGRHTYGVRSSPYVRRYFELTSDGVLSYWDEHERRKGGDPRNSLNLLASRAVLSVVATTSGGGAPAERVLAIAHEQGGARWKLAADSDEARDAWRRALEPYCRASAPRPSADVRAVVPDLPPDLTATRRKALTRSSVAMGDRGSTIVALAAFSFVVSVISAIVCSGGAFSVSVLALVHGYALVVLTRRGALDPRPCTSVVKVAEDDSLPPLPEGIDTASEKKGRPVAGTTIARSDFDITGGGPPATWSRAPGSTFRVRQVGYKHHGKKAVSAEAFYECVSVDLFDTSSRVPCLADKVELPAPERVSPDSDIPSLFIVVAHIPSETGPMSVGPDADGHGYQMCIAFQLTERTVQDLASMKQGGSCEREASLKLLKRWCSVAPEEPFAERKEFGRFKVLAQVRNIDDVSIPSFAKRYNGKPALIRKTGMLYRCGPSGSYLNMDINVHAFGYMARSGLQSIFRDFQDFILSVGFTVESRSDEELPECILGCFDLNHVDYNAAVPWE</sequence>
<reference evidence="3" key="1">
    <citation type="submission" date="2021-11" db="EMBL/GenBank/DDBJ databases">
        <authorList>
            <consortium name="Genoscope - CEA"/>
            <person name="William W."/>
        </authorList>
    </citation>
    <scope>NUCLEOTIDE SEQUENCE</scope>
</reference>
<dbReference type="PANTHER" id="PTHR31558">
    <property type="entry name" value="CW14 PROTEIN"/>
    <property type="match status" value="1"/>
</dbReference>
<dbReference type="PROSITE" id="PS50003">
    <property type="entry name" value="PH_DOMAIN"/>
    <property type="match status" value="1"/>
</dbReference>
<dbReference type="OrthoDB" id="9970435at2759"/>
<dbReference type="InterPro" id="IPR009769">
    <property type="entry name" value="EDR2_C"/>
</dbReference>
<gene>
    <name evidence="3" type="ORF">PECAL_6P04070</name>
</gene>
<dbReference type="AlphaFoldDB" id="A0A8J2SWP2"/>
<evidence type="ECO:0000259" key="2">
    <source>
        <dbReference type="PROSITE" id="PS50003"/>
    </source>
</evidence>
<dbReference type="SUPFAM" id="SSF50729">
    <property type="entry name" value="PH domain-like"/>
    <property type="match status" value="1"/>
</dbReference>
<dbReference type="SMART" id="SM00233">
    <property type="entry name" value="PH"/>
    <property type="match status" value="1"/>
</dbReference>
<dbReference type="Pfam" id="PF00169">
    <property type="entry name" value="PH"/>
    <property type="match status" value="1"/>
</dbReference>
<dbReference type="EMBL" id="CAKKNE010000006">
    <property type="protein sequence ID" value="CAH0378811.1"/>
    <property type="molecule type" value="Genomic_DNA"/>
</dbReference>
<evidence type="ECO:0000313" key="4">
    <source>
        <dbReference type="Proteomes" id="UP000789595"/>
    </source>
</evidence>
<keyword evidence="1" id="KW-1133">Transmembrane helix</keyword>
<feature type="domain" description="PH" evidence="2">
    <location>
        <begin position="14"/>
        <end position="130"/>
    </location>
</feature>
<keyword evidence="4" id="KW-1185">Reference proteome</keyword>
<dbReference type="CDD" id="cd00821">
    <property type="entry name" value="PH"/>
    <property type="match status" value="1"/>
</dbReference>
<keyword evidence="1" id="KW-0472">Membrane</keyword>
<evidence type="ECO:0000256" key="1">
    <source>
        <dbReference type="SAM" id="Phobius"/>
    </source>
</evidence>
<dbReference type="Gene3D" id="2.30.29.30">
    <property type="entry name" value="Pleckstrin-homology domain (PH domain)/Phosphotyrosine-binding domain (PTB)"/>
    <property type="match status" value="1"/>
</dbReference>
<keyword evidence="1" id="KW-0812">Transmembrane</keyword>
<dbReference type="InterPro" id="IPR001849">
    <property type="entry name" value="PH_domain"/>
</dbReference>
<dbReference type="Pfam" id="PF07059">
    <property type="entry name" value="EDR2_C"/>
    <property type="match status" value="1"/>
</dbReference>
<dbReference type="InterPro" id="IPR011993">
    <property type="entry name" value="PH-like_dom_sf"/>
</dbReference>
<organism evidence="3 4">
    <name type="scientific">Pelagomonas calceolata</name>
    <dbReference type="NCBI Taxonomy" id="35677"/>
    <lineage>
        <taxon>Eukaryota</taxon>
        <taxon>Sar</taxon>
        <taxon>Stramenopiles</taxon>
        <taxon>Ochrophyta</taxon>
        <taxon>Pelagophyceae</taxon>
        <taxon>Pelagomonadales</taxon>
        <taxon>Pelagomonadaceae</taxon>
        <taxon>Pelagomonas</taxon>
    </lineage>
</organism>